<evidence type="ECO:0000313" key="3">
    <source>
        <dbReference type="EMBL" id="QJA48558.1"/>
    </source>
</evidence>
<proteinExistence type="predicted"/>
<reference evidence="3" key="1">
    <citation type="submission" date="2020-03" db="EMBL/GenBank/DDBJ databases">
        <title>The deep terrestrial virosphere.</title>
        <authorList>
            <person name="Holmfeldt K."/>
            <person name="Nilsson E."/>
            <person name="Simone D."/>
            <person name="Lopez-Fernandez M."/>
            <person name="Wu X."/>
            <person name="de Brujin I."/>
            <person name="Lundin D."/>
            <person name="Andersson A."/>
            <person name="Bertilsson S."/>
            <person name="Dopson M."/>
        </authorList>
    </citation>
    <scope>NUCLEOTIDE SEQUENCE</scope>
    <source>
        <strain evidence="3">TM448A01027</strain>
    </source>
</reference>
<keyword evidence="2" id="KW-0472">Membrane</keyword>
<keyword evidence="2" id="KW-0812">Transmembrane</keyword>
<organism evidence="3">
    <name type="scientific">viral metagenome</name>
    <dbReference type="NCBI Taxonomy" id="1070528"/>
    <lineage>
        <taxon>unclassified sequences</taxon>
        <taxon>metagenomes</taxon>
        <taxon>organismal metagenomes</taxon>
    </lineage>
</organism>
<evidence type="ECO:0000256" key="1">
    <source>
        <dbReference type="SAM" id="Coils"/>
    </source>
</evidence>
<dbReference type="AlphaFoldDB" id="A0A6H1ZM11"/>
<feature type="transmembrane region" description="Helical" evidence="2">
    <location>
        <begin position="60"/>
        <end position="79"/>
    </location>
</feature>
<keyword evidence="1" id="KW-0175">Coiled coil</keyword>
<keyword evidence="2" id="KW-1133">Transmembrane helix</keyword>
<accession>A0A6H1ZM11</accession>
<sequence>MRGLMDIVTFNIDFDEKCKQCGKGGAVNGGICLKCLNKNIKSGKYNKILNRRDKMKKNNLKSVFLFMLIIGLFSFLPNVKAQVCRWPEMVTTQLECHICGKTIQEQKEKKSNMFLGDMYFLPNYSCFTIDSLRAQYLIIHKQIYICKDCLYKYGTEIETKINKFWDKLVLEAIDNSKKKRKYYDEKRELDKINEINSKIENLKKERDKLIGKESE</sequence>
<evidence type="ECO:0000256" key="2">
    <source>
        <dbReference type="SAM" id="Phobius"/>
    </source>
</evidence>
<name>A0A6H1ZM11_9ZZZZ</name>
<protein>
    <submittedName>
        <fullName evidence="3">Uncharacterized protein</fullName>
    </submittedName>
</protein>
<dbReference type="EMBL" id="MT144090">
    <property type="protein sequence ID" value="QJA48558.1"/>
    <property type="molecule type" value="Genomic_DNA"/>
</dbReference>
<gene>
    <name evidence="3" type="ORF">TM448A01027_0010</name>
</gene>
<feature type="coiled-coil region" evidence="1">
    <location>
        <begin position="185"/>
        <end position="212"/>
    </location>
</feature>